<protein>
    <submittedName>
        <fullName evidence="2">DUF4880 domain-containing protein</fullName>
    </submittedName>
</protein>
<evidence type="ECO:0000313" key="3">
    <source>
        <dbReference type="Proteomes" id="UP000283650"/>
    </source>
</evidence>
<accession>A0A423NHK4</accession>
<sequence length="88" mass="10191">MTPSDLNAMDEDISVQAADWCMRLHDDDCPPAVRQDFQRWIEVDPRHAFEYAKMLEIWDLSGQLPDEPETAKKLLTAHGVAPERKREI</sequence>
<comment type="caution">
    <text evidence="2">The sequence shown here is derived from an EMBL/GenBank/DDBJ whole genome shotgun (WGS) entry which is preliminary data.</text>
</comment>
<dbReference type="EMBL" id="MOBY01000002">
    <property type="protein sequence ID" value="RON97633.1"/>
    <property type="molecule type" value="Genomic_DNA"/>
</dbReference>
<reference evidence="2 3" key="1">
    <citation type="submission" date="2016-10" db="EMBL/GenBank/DDBJ databases">
        <title>Comparative genome analysis of multiple Pseudomonas spp. focuses on biocontrol and plant growth promoting traits.</title>
        <authorList>
            <person name="Tao X.-Y."/>
            <person name="Taylor C.G."/>
        </authorList>
    </citation>
    <scope>NUCLEOTIDE SEQUENCE [LARGE SCALE GENOMIC DNA]</scope>
    <source>
        <strain evidence="2 3">2F9</strain>
    </source>
</reference>
<proteinExistence type="predicted"/>
<dbReference type="RefSeq" id="WP_007910846.1">
    <property type="nucleotide sequence ID" value="NZ_MOBY01000002.1"/>
</dbReference>
<evidence type="ECO:0000313" key="2">
    <source>
        <dbReference type="EMBL" id="RON97633.1"/>
    </source>
</evidence>
<evidence type="ECO:0000259" key="1">
    <source>
        <dbReference type="Pfam" id="PF16220"/>
    </source>
</evidence>
<dbReference type="Pfam" id="PF16220">
    <property type="entry name" value="DUF4880"/>
    <property type="match status" value="1"/>
</dbReference>
<dbReference type="InterPro" id="IPR032623">
    <property type="entry name" value="FecR_N"/>
</dbReference>
<dbReference type="Proteomes" id="UP000283650">
    <property type="component" value="Unassembled WGS sequence"/>
</dbReference>
<dbReference type="AlphaFoldDB" id="A0A423NHK4"/>
<gene>
    <name evidence="2" type="ORF">BK672_04860</name>
</gene>
<name>A0A423NHK4_PSEFL</name>
<feature type="domain" description="FecR N-terminal" evidence="1">
    <location>
        <begin position="16"/>
        <end position="54"/>
    </location>
</feature>
<organism evidence="2 3">
    <name type="scientific">Pseudomonas fluorescens</name>
    <dbReference type="NCBI Taxonomy" id="294"/>
    <lineage>
        <taxon>Bacteria</taxon>
        <taxon>Pseudomonadati</taxon>
        <taxon>Pseudomonadota</taxon>
        <taxon>Gammaproteobacteria</taxon>
        <taxon>Pseudomonadales</taxon>
        <taxon>Pseudomonadaceae</taxon>
        <taxon>Pseudomonas</taxon>
    </lineage>
</organism>